<dbReference type="FunFam" id="3.40.50.11840:FF:000001">
    <property type="entry name" value="2-(3-amino-3-carboxypropyl)histidine synthase subunit 1"/>
    <property type="match status" value="1"/>
</dbReference>
<keyword evidence="7" id="KW-0949">S-adenosyl-L-methionine</keyword>
<dbReference type="PANTHER" id="PTHR10762">
    <property type="entry name" value="DIPHTHAMIDE BIOSYNTHESIS PROTEIN"/>
    <property type="match status" value="1"/>
</dbReference>
<comment type="pathway">
    <text evidence="2">Protein modification; peptidyl-diphthamide biosynthesis.</text>
</comment>
<dbReference type="FunFam" id="3.40.50.11860:FF:000002">
    <property type="entry name" value="2-(3-amino-3-carboxypropyl)histidine synthase subunit 1"/>
    <property type="match status" value="1"/>
</dbReference>
<dbReference type="Pfam" id="PF01866">
    <property type="entry name" value="Diphthamide_syn"/>
    <property type="match status" value="1"/>
</dbReference>
<evidence type="ECO:0000256" key="7">
    <source>
        <dbReference type="ARBA" id="ARBA00022691"/>
    </source>
</evidence>
<evidence type="ECO:0000256" key="14">
    <source>
        <dbReference type="ARBA" id="ARBA00048403"/>
    </source>
</evidence>
<dbReference type="GO" id="GO:0046872">
    <property type="term" value="F:metal ion binding"/>
    <property type="evidence" value="ECO:0007669"/>
    <property type="project" value="UniProtKB-KW"/>
</dbReference>
<feature type="region of interest" description="Disordered" evidence="15">
    <location>
        <begin position="1"/>
        <end position="36"/>
    </location>
</feature>
<proteinExistence type="inferred from homology"/>
<dbReference type="GO" id="GO:0017183">
    <property type="term" value="P:protein histidyl modification to diphthamide"/>
    <property type="evidence" value="ECO:0007669"/>
    <property type="project" value="UniProtKB-UniPathway"/>
</dbReference>
<keyword evidence="6" id="KW-0808">Transferase</keyword>
<evidence type="ECO:0000256" key="4">
    <source>
        <dbReference type="ARBA" id="ARBA00012221"/>
    </source>
</evidence>
<dbReference type="UniPathway" id="UPA00559"/>
<evidence type="ECO:0000256" key="1">
    <source>
        <dbReference type="ARBA" id="ARBA00001966"/>
    </source>
</evidence>
<dbReference type="Gene3D" id="3.40.50.11860">
    <property type="entry name" value="Diphthamide synthesis DPH1/DPH2 domain 3"/>
    <property type="match status" value="1"/>
</dbReference>
<dbReference type="InterPro" id="IPR042264">
    <property type="entry name" value="DPH1/DPH2_2"/>
</dbReference>
<name>A0A7S1FCV5_NOCSC</name>
<comment type="similarity">
    <text evidence="3">Belongs to the DPH1/DPH2 family. DPH1 subfamily.</text>
</comment>
<dbReference type="EMBL" id="HBFQ01045354">
    <property type="protein sequence ID" value="CAD8857907.1"/>
    <property type="molecule type" value="Transcribed_RNA"/>
</dbReference>
<comment type="catalytic activity">
    <reaction evidence="14">
        <text>L-histidyl-[translation elongation factor 2] + S-adenosyl-L-methionine = 2-[(3S)-amino-3-carboxypropyl]-L-histidyl-[translation elongation factor 2] + S-methyl-5'-thioadenosine + H(+)</text>
        <dbReference type="Rhea" id="RHEA:36783"/>
        <dbReference type="Rhea" id="RHEA-COMP:9748"/>
        <dbReference type="Rhea" id="RHEA-COMP:9749"/>
        <dbReference type="ChEBI" id="CHEBI:15378"/>
        <dbReference type="ChEBI" id="CHEBI:17509"/>
        <dbReference type="ChEBI" id="CHEBI:29979"/>
        <dbReference type="ChEBI" id="CHEBI:59789"/>
        <dbReference type="ChEBI" id="CHEBI:73995"/>
        <dbReference type="EC" id="2.5.1.108"/>
    </reaction>
</comment>
<evidence type="ECO:0000256" key="15">
    <source>
        <dbReference type="SAM" id="MobiDB-lite"/>
    </source>
</evidence>
<evidence type="ECO:0000256" key="6">
    <source>
        <dbReference type="ARBA" id="ARBA00022679"/>
    </source>
</evidence>
<dbReference type="SFLD" id="SFLDS00032">
    <property type="entry name" value="Radical_SAM_3-amino-3-carboxyp"/>
    <property type="match status" value="1"/>
</dbReference>
<dbReference type="AlphaFoldDB" id="A0A7S1FCV5"/>
<evidence type="ECO:0000256" key="9">
    <source>
        <dbReference type="ARBA" id="ARBA00023004"/>
    </source>
</evidence>
<keyword evidence="10" id="KW-0411">Iron-sulfur</keyword>
<keyword evidence="8" id="KW-0479">Metal-binding</keyword>
<evidence type="ECO:0000256" key="13">
    <source>
        <dbReference type="ARBA" id="ARBA00032789"/>
    </source>
</evidence>
<gene>
    <name evidence="16" type="ORF">NSCI0253_LOCUS32259</name>
</gene>
<organism evidence="16">
    <name type="scientific">Noctiluca scintillans</name>
    <name type="common">Sea sparkle</name>
    <name type="synonym">Red tide dinoflagellate</name>
    <dbReference type="NCBI Taxonomy" id="2966"/>
    <lineage>
        <taxon>Eukaryota</taxon>
        <taxon>Sar</taxon>
        <taxon>Alveolata</taxon>
        <taxon>Dinophyceae</taxon>
        <taxon>Noctilucales</taxon>
        <taxon>Noctilucaceae</taxon>
        <taxon>Noctiluca</taxon>
    </lineage>
</organism>
<evidence type="ECO:0000256" key="3">
    <source>
        <dbReference type="ARBA" id="ARBA00010173"/>
    </source>
</evidence>
<dbReference type="InterPro" id="IPR042263">
    <property type="entry name" value="DPH1/DPH2_1"/>
</dbReference>
<evidence type="ECO:0000256" key="10">
    <source>
        <dbReference type="ARBA" id="ARBA00023014"/>
    </source>
</evidence>
<comment type="cofactor">
    <cofactor evidence="1">
        <name>[4Fe-4S] cluster</name>
        <dbReference type="ChEBI" id="CHEBI:49883"/>
    </cofactor>
</comment>
<dbReference type="PANTHER" id="PTHR10762:SF1">
    <property type="entry name" value="2-(3-AMINO-3-CARBOXYPROPYL)HISTIDINE SYNTHASE SUBUNIT 1"/>
    <property type="match status" value="1"/>
</dbReference>
<dbReference type="EC" id="2.5.1.108" evidence="4"/>
<sequence length="477" mass="52541">MGAGDGSDSSDEEIWNMLAGSAQEVADTEDASRSVVRTQPCEEPVVVPLPCKVVSAPVQPIVQAQREVMPVIPAPDTSKRNARVPKELLENTDLNNAIATALPETWDFEVHRTIHRLRRVRATHVGLQMPEGVQRWATALADILRMFVPTLLSVTIFGEVSYGACCVDDLASKAVGIDVLIHYGHSCIVPVDQTTITTFYIHVTIKLDVQHLVETIQLNFSPDDRITFMGSVQFTGGMREAVDKLKDFFSDRGGGRVPQVKPLGPGETLGCTSPHITDSDALVFVCDGRFHLESAMIQNPHLKDAFYRYDPFQCTLTKEGFGFVDMHRSRRAAVEKAKEAKVVGLVLGTLGRQGSPGVLEEVERLLEKRGLQHFTLLATEVLPERLALFKGVDAWVQVACPRLSLDWGDAFSSPLLTPYEAHIAFGSSVYQDVYPMDYYSNKGGPWANYGSHNGYGGTLSVKFRHLGSKAIRYDEPA</sequence>
<protein>
    <recommendedName>
        <fullName evidence="5">2-(3-amino-3-carboxypropyl)histidine synthase subunit 1</fullName>
        <ecNumber evidence="4">2.5.1.108</ecNumber>
    </recommendedName>
    <alternativeName>
        <fullName evidence="12">Diphthamide biosynthesis protein 1</fullName>
    </alternativeName>
    <alternativeName>
        <fullName evidence="13">Diphtheria toxin resistance protein 1</fullName>
    </alternativeName>
    <alternativeName>
        <fullName evidence="11">S-adenosyl-L-methionine:L-histidine 3-amino-3-carboxypropyltransferase 1</fullName>
    </alternativeName>
</protein>
<evidence type="ECO:0000256" key="11">
    <source>
        <dbReference type="ARBA" id="ARBA00031690"/>
    </source>
</evidence>
<reference evidence="16" key="1">
    <citation type="submission" date="2021-01" db="EMBL/GenBank/DDBJ databases">
        <authorList>
            <person name="Corre E."/>
            <person name="Pelletier E."/>
            <person name="Niang G."/>
            <person name="Scheremetjew M."/>
            <person name="Finn R."/>
            <person name="Kale V."/>
            <person name="Holt S."/>
            <person name="Cochrane G."/>
            <person name="Meng A."/>
            <person name="Brown T."/>
            <person name="Cohen L."/>
        </authorList>
    </citation>
    <scope>NUCLEOTIDE SEQUENCE</scope>
</reference>
<dbReference type="Gene3D" id="3.40.50.11850">
    <property type="entry name" value="Diphthamide synthesis DPH1/DPH2 domain 2"/>
    <property type="match status" value="1"/>
</dbReference>
<dbReference type="NCBIfam" id="TIGR00322">
    <property type="entry name" value="diphth2_R"/>
    <property type="match status" value="1"/>
</dbReference>
<evidence type="ECO:0000256" key="2">
    <source>
        <dbReference type="ARBA" id="ARBA00005156"/>
    </source>
</evidence>
<accession>A0A7S1FCV5</accession>
<evidence type="ECO:0000313" key="16">
    <source>
        <dbReference type="EMBL" id="CAD8857907.1"/>
    </source>
</evidence>
<evidence type="ECO:0000256" key="5">
    <source>
        <dbReference type="ARBA" id="ARBA00021915"/>
    </source>
</evidence>
<evidence type="ECO:0000256" key="12">
    <source>
        <dbReference type="ARBA" id="ARBA00032574"/>
    </source>
</evidence>
<dbReference type="InterPro" id="IPR042265">
    <property type="entry name" value="DPH1/DPH2_3"/>
</dbReference>
<dbReference type="GO" id="GO:0090560">
    <property type="term" value="F:2-(3-amino-3-carboxypropyl)histidine synthase activity"/>
    <property type="evidence" value="ECO:0007669"/>
    <property type="project" value="UniProtKB-EC"/>
</dbReference>
<evidence type="ECO:0000256" key="8">
    <source>
        <dbReference type="ARBA" id="ARBA00022723"/>
    </source>
</evidence>
<keyword evidence="9" id="KW-0408">Iron</keyword>
<dbReference type="Gene3D" id="3.40.50.11840">
    <property type="entry name" value="Diphthamide synthesis DPH1/DPH2 domain 1"/>
    <property type="match status" value="1"/>
</dbReference>
<dbReference type="InterPro" id="IPR016435">
    <property type="entry name" value="DPH1/DPH2"/>
</dbReference>
<dbReference type="GO" id="GO:0051536">
    <property type="term" value="F:iron-sulfur cluster binding"/>
    <property type="evidence" value="ECO:0007669"/>
    <property type="project" value="UniProtKB-KW"/>
</dbReference>